<dbReference type="Gene3D" id="1.10.540.10">
    <property type="entry name" value="Acyl-CoA dehydrogenase/oxidase, N-terminal domain"/>
    <property type="match status" value="1"/>
</dbReference>
<name>A0A378MWE4_MANHA</name>
<organism evidence="2 3">
    <name type="scientific">Mannheimia haemolytica</name>
    <name type="common">Pasteurella haemolytica</name>
    <dbReference type="NCBI Taxonomy" id="75985"/>
    <lineage>
        <taxon>Bacteria</taxon>
        <taxon>Pseudomonadati</taxon>
        <taxon>Pseudomonadota</taxon>
        <taxon>Gammaproteobacteria</taxon>
        <taxon>Pasteurellales</taxon>
        <taxon>Pasteurellaceae</taxon>
        <taxon>Mannheimia</taxon>
    </lineage>
</organism>
<protein>
    <recommendedName>
        <fullName evidence="1">Acyl-CoA dehydrogenase/oxidase N-terminal domain-containing protein</fullName>
    </recommendedName>
</protein>
<dbReference type="EMBL" id="UGPN01000002">
    <property type="protein sequence ID" value="STY59826.1"/>
    <property type="molecule type" value="Genomic_DNA"/>
</dbReference>
<dbReference type="Pfam" id="PF02771">
    <property type="entry name" value="Acyl-CoA_dh_N"/>
    <property type="match status" value="1"/>
</dbReference>
<dbReference type="GO" id="GO:0050660">
    <property type="term" value="F:flavin adenine dinucleotide binding"/>
    <property type="evidence" value="ECO:0007669"/>
    <property type="project" value="InterPro"/>
</dbReference>
<dbReference type="SUPFAM" id="SSF56645">
    <property type="entry name" value="Acyl-CoA dehydrogenase NM domain-like"/>
    <property type="match status" value="1"/>
</dbReference>
<dbReference type="Proteomes" id="UP000254802">
    <property type="component" value="Unassembled WGS sequence"/>
</dbReference>
<dbReference type="GO" id="GO:0016627">
    <property type="term" value="F:oxidoreductase activity, acting on the CH-CH group of donors"/>
    <property type="evidence" value="ECO:0007669"/>
    <property type="project" value="InterPro"/>
</dbReference>
<accession>A0A378MWE4</accession>
<reference evidence="2 3" key="1">
    <citation type="submission" date="2018-06" db="EMBL/GenBank/DDBJ databases">
        <authorList>
            <consortium name="Pathogen Informatics"/>
            <person name="Doyle S."/>
        </authorList>
    </citation>
    <scope>NUCLEOTIDE SEQUENCE [LARGE SCALE GENOMIC DNA]</scope>
    <source>
        <strain evidence="2 3">NCTC10638</strain>
    </source>
</reference>
<evidence type="ECO:0000313" key="2">
    <source>
        <dbReference type="EMBL" id="STY59826.1"/>
    </source>
</evidence>
<sequence>MSVLSSSFIQWLQQNAENLDQSNERADLLIPQIAALGLYKIGVPETLGGSGGTLVDAIKAVTELGNHSLAAAFVSWDIVPLSSILSPQKILFPAKAIWRIC</sequence>
<dbReference type="InterPro" id="IPR037069">
    <property type="entry name" value="AcylCoA_DH/ox_N_sf"/>
</dbReference>
<evidence type="ECO:0000259" key="1">
    <source>
        <dbReference type="Pfam" id="PF02771"/>
    </source>
</evidence>
<dbReference type="InterPro" id="IPR009100">
    <property type="entry name" value="AcylCoA_DH/oxidase_NM_dom_sf"/>
</dbReference>
<dbReference type="AlphaFoldDB" id="A0A378MWE4"/>
<proteinExistence type="predicted"/>
<evidence type="ECO:0000313" key="3">
    <source>
        <dbReference type="Proteomes" id="UP000254802"/>
    </source>
</evidence>
<gene>
    <name evidence="2" type="ORF">NCTC10638_01007</name>
</gene>
<dbReference type="InterPro" id="IPR013786">
    <property type="entry name" value="AcylCoA_DH/ox_N"/>
</dbReference>
<feature type="domain" description="Acyl-CoA dehydrogenase/oxidase N-terminal" evidence="1">
    <location>
        <begin position="13"/>
        <end position="73"/>
    </location>
</feature>